<evidence type="ECO:0008006" key="3">
    <source>
        <dbReference type="Google" id="ProtNLM"/>
    </source>
</evidence>
<organism evidence="1 2">
    <name type="scientific">Flavobacterium indicum (strain DSM 17447 / CIP 109464 / GPTSA100-9)</name>
    <dbReference type="NCBI Taxonomy" id="1094466"/>
    <lineage>
        <taxon>Bacteria</taxon>
        <taxon>Pseudomonadati</taxon>
        <taxon>Bacteroidota</taxon>
        <taxon>Flavobacteriia</taxon>
        <taxon>Flavobacteriales</taxon>
        <taxon>Flavobacteriaceae</taxon>
        <taxon>Flavobacterium</taxon>
    </lineage>
</organism>
<dbReference type="EMBL" id="HE774682">
    <property type="protein sequence ID" value="CCG54343.1"/>
    <property type="molecule type" value="Genomic_DNA"/>
</dbReference>
<dbReference type="AlphaFoldDB" id="H8XRA9"/>
<gene>
    <name evidence="1" type="ordered locus">KQS_12175</name>
</gene>
<protein>
    <recommendedName>
        <fullName evidence="3">Glycosyl transferase</fullName>
    </recommendedName>
</protein>
<evidence type="ECO:0000313" key="2">
    <source>
        <dbReference type="Proteomes" id="UP000007599"/>
    </source>
</evidence>
<proteinExistence type="predicted"/>
<dbReference type="HOGENOM" id="CLU_048991_0_0_10"/>
<dbReference type="SUPFAM" id="SSF53756">
    <property type="entry name" value="UDP-Glycosyltransferase/glycogen phosphorylase"/>
    <property type="match status" value="1"/>
</dbReference>
<dbReference type="OrthoDB" id="9793805at2"/>
<name>H8XRA9_FLAIG</name>
<dbReference type="PATRIC" id="fig|1094466.5.peg.2379"/>
<dbReference type="Proteomes" id="UP000007599">
    <property type="component" value="Chromosome I"/>
</dbReference>
<dbReference type="RefSeq" id="WP_014389461.1">
    <property type="nucleotide sequence ID" value="NC_017025.1"/>
</dbReference>
<evidence type="ECO:0000313" key="1">
    <source>
        <dbReference type="EMBL" id="CCG54343.1"/>
    </source>
</evidence>
<reference evidence="1 2" key="1">
    <citation type="journal article" date="2012" name="J. Bacteriol.">
        <title>Complete Genome Sequence of Flavobacterium indicum GPSTA100-9T, Isolated from Warm Spring Water.</title>
        <authorList>
            <person name="Barbier P."/>
            <person name="Houel A."/>
            <person name="Loux V."/>
            <person name="Poulain J."/>
            <person name="Bernardet J.F."/>
            <person name="Touchon M."/>
            <person name="Duchaud E."/>
        </authorList>
    </citation>
    <scope>NUCLEOTIDE SEQUENCE [LARGE SCALE GENOMIC DNA]</scope>
    <source>
        <strain evidence="2">DSM 17447 / CIP 109464 / GPTSA100-9</strain>
    </source>
</reference>
<dbReference type="KEGG" id="fin:KQS_12175"/>
<reference evidence="2" key="2">
    <citation type="submission" date="2012-03" db="EMBL/GenBank/DDBJ databases">
        <title>Complete genome sequence of Flavobacterium indicum GPTSA100-9T, isolated from warm spring water.</title>
        <authorList>
            <person name="Barbier P."/>
            <person name="Houel A."/>
            <person name="Loux V."/>
            <person name="Poulain J."/>
            <person name="Bernardet J.-F."/>
            <person name="Touchon M."/>
            <person name="Duchaud E."/>
        </authorList>
    </citation>
    <scope>NUCLEOTIDE SEQUENCE [LARGE SCALE GENOMIC DNA]</scope>
    <source>
        <strain evidence="2">DSM 17447 / CIP 109464 / GPTSA100-9</strain>
    </source>
</reference>
<sequence>MKILYAVQKTGNGHVARAQEIIPILQKFGCVDILASGNQTQIELPFDVKYNLKGISLVYNEKGEVSYWKTFLNNNYWAFLKDIIQLKTKKYDLIINDFEPVSAWASLFKGGNIISLSHQAALFFNEVPKPKKRALLAQFILKYYAPCRRKYGFHFKNYHDKIFTPVIREKIRNLKSETIPGNYIVYLPSFSDAKLIKTLSKINGNWHIYSKYASSNYTINNCSVYPINEEDFLFKLSHCEGVLCNAGFELPAEALYLKKKLVVIPIKKQIEQEYNAIALKKLGVLTLKQLDQNLISIWSKSDSCLSMNFSKDIEAILKEIISENVSITAETTNYHFA</sequence>
<dbReference type="Pfam" id="PF13528">
    <property type="entry name" value="Glyco_trans_1_3"/>
    <property type="match status" value="1"/>
</dbReference>
<accession>H8XRA9</accession>
<dbReference type="eggNOG" id="COG1819">
    <property type="taxonomic scope" value="Bacteria"/>
</dbReference>
<dbReference type="STRING" id="1094466.KQS_12175"/>
<keyword evidence="2" id="KW-1185">Reference proteome</keyword>